<comment type="caution">
    <text evidence="12">The sequence shown here is derived from an EMBL/GenBank/DDBJ whole genome shotgun (WGS) entry which is preliminary data.</text>
</comment>
<keyword evidence="13" id="KW-1185">Reference proteome</keyword>
<dbReference type="InterPro" id="IPR015421">
    <property type="entry name" value="PyrdxlP-dep_Trfase_major"/>
</dbReference>
<dbReference type="InterPro" id="IPR039429">
    <property type="entry name" value="SHMT-like_dom"/>
</dbReference>
<dbReference type="EMBL" id="JAYMYQ010000005">
    <property type="protein sequence ID" value="KAK7328294.1"/>
    <property type="molecule type" value="Genomic_DNA"/>
</dbReference>
<dbReference type="GO" id="GO:0004372">
    <property type="term" value="F:glycine hydroxymethyltransferase activity"/>
    <property type="evidence" value="ECO:0007669"/>
    <property type="project" value="UniProtKB-EC"/>
</dbReference>
<dbReference type="SUPFAM" id="SSF53383">
    <property type="entry name" value="PLP-dependent transferases"/>
    <property type="match status" value="1"/>
</dbReference>
<evidence type="ECO:0000256" key="8">
    <source>
        <dbReference type="ARBA" id="ARBA00059150"/>
    </source>
</evidence>
<dbReference type="CDD" id="cd00378">
    <property type="entry name" value="SHMT"/>
    <property type="match status" value="1"/>
</dbReference>
<feature type="compositionally biased region" description="Low complexity" evidence="10">
    <location>
        <begin position="1"/>
        <end position="20"/>
    </location>
</feature>
<evidence type="ECO:0000256" key="4">
    <source>
        <dbReference type="ARBA" id="ARBA00006376"/>
    </source>
</evidence>
<evidence type="ECO:0000256" key="10">
    <source>
        <dbReference type="SAM" id="MobiDB-lite"/>
    </source>
</evidence>
<dbReference type="Gene3D" id="3.40.640.10">
    <property type="entry name" value="Type I PLP-dependent aspartate aminotransferase-like (Major domain)"/>
    <property type="match status" value="1"/>
</dbReference>
<comment type="function">
    <text evidence="8">Catalyzes the interconversion of serine and glycine.</text>
</comment>
<dbReference type="GO" id="GO:0019264">
    <property type="term" value="P:glycine biosynthetic process from serine"/>
    <property type="evidence" value="ECO:0007669"/>
    <property type="project" value="InterPro"/>
</dbReference>
<gene>
    <name evidence="12" type="ORF">VNO77_22397</name>
</gene>
<dbReference type="AlphaFoldDB" id="A0AAN9QAZ4"/>
<evidence type="ECO:0000259" key="11">
    <source>
        <dbReference type="Pfam" id="PF00464"/>
    </source>
</evidence>
<comment type="pathway">
    <text evidence="3 9">One-carbon metabolism; tetrahydrofolate interconversion.</text>
</comment>
<feature type="domain" description="Serine hydroxymethyltransferase-like" evidence="11">
    <location>
        <begin position="129"/>
        <end position="532"/>
    </location>
</feature>
<comment type="similarity">
    <text evidence="4 9">Belongs to the SHMT family.</text>
</comment>
<evidence type="ECO:0000256" key="1">
    <source>
        <dbReference type="ARBA" id="ARBA00001528"/>
    </source>
</evidence>
<dbReference type="GO" id="GO:0035999">
    <property type="term" value="P:tetrahydrofolate interconversion"/>
    <property type="evidence" value="ECO:0007669"/>
    <property type="project" value="InterPro"/>
</dbReference>
<evidence type="ECO:0000256" key="2">
    <source>
        <dbReference type="ARBA" id="ARBA00001933"/>
    </source>
</evidence>
<sequence>MDLSHSQSNLSLGFSSSHASSPRRPQIPDESISMHLESNLRDRSNPVPPVPLQLMEPQTENGSAEVESEDDEDREVEEFRILGHSMCLKRRRDCDSSSSSSISTRRVSVEPDLEARRAAVRSWGGQALSVADPDIYEIMEKEKKRQFRGIELIASENFVCRAVLEALGSHLTNKYSEGMPGARYYGGNQYIDEIETLCCERALAAFNLDPKCWGVNVQPYSCTSANFAVYTGLLLPGDRIMGLDTPSGGNTSHGYYTPNGKKVSGASIFFESLPYKVNPQTGYIDYDKLEERALDFRPKILICGGSSYPREWDYARFRHIADKCGAVLLCDMAQISGLIAAKECVNPFDYCDVVTSTTHKSLRGPRGGIIFYRKGAKPRKRGILLNQGYESDQYDFEEKINFAVFPSLQGGPHNNHIAALAIALKQVATPEYKAYMQQVKKNAQAFASALLRRKCRLVTGGTDNHLLLWDLRPLGLTGKVYEKVCEACHITLNKIAIFGDNGTIIPGGVRIGTPAMTSRGCLEADFETMAEFLYRAAQIASILQREHGKLQKITLKVLESNRDIVELRARAEAFATQFAMPGFDI</sequence>
<evidence type="ECO:0000256" key="3">
    <source>
        <dbReference type="ARBA" id="ARBA00004777"/>
    </source>
</evidence>
<dbReference type="FunFam" id="3.40.640.10:FF:000097">
    <property type="entry name" value="Serine hydroxymethyltransferase"/>
    <property type="match status" value="1"/>
</dbReference>
<proteinExistence type="inferred from homology"/>
<feature type="region of interest" description="Disordered" evidence="10">
    <location>
        <begin position="1"/>
        <end position="74"/>
    </location>
</feature>
<organism evidence="12 13">
    <name type="scientific">Canavalia gladiata</name>
    <name type="common">Sword bean</name>
    <name type="synonym">Dolichos gladiatus</name>
    <dbReference type="NCBI Taxonomy" id="3824"/>
    <lineage>
        <taxon>Eukaryota</taxon>
        <taxon>Viridiplantae</taxon>
        <taxon>Streptophyta</taxon>
        <taxon>Embryophyta</taxon>
        <taxon>Tracheophyta</taxon>
        <taxon>Spermatophyta</taxon>
        <taxon>Magnoliopsida</taxon>
        <taxon>eudicotyledons</taxon>
        <taxon>Gunneridae</taxon>
        <taxon>Pentapetalae</taxon>
        <taxon>rosids</taxon>
        <taxon>fabids</taxon>
        <taxon>Fabales</taxon>
        <taxon>Fabaceae</taxon>
        <taxon>Papilionoideae</taxon>
        <taxon>50 kb inversion clade</taxon>
        <taxon>NPAAA clade</taxon>
        <taxon>indigoferoid/millettioid clade</taxon>
        <taxon>Phaseoleae</taxon>
        <taxon>Canavalia</taxon>
    </lineage>
</organism>
<dbReference type="GO" id="GO:0030170">
    <property type="term" value="F:pyridoxal phosphate binding"/>
    <property type="evidence" value="ECO:0007669"/>
    <property type="project" value="InterPro"/>
</dbReference>
<comment type="function">
    <text evidence="9">Interconversion of serine and glycine.</text>
</comment>
<comment type="cofactor">
    <cofactor evidence="2 9">
        <name>pyridoxal 5'-phosphate</name>
        <dbReference type="ChEBI" id="CHEBI:597326"/>
    </cofactor>
</comment>
<dbReference type="GO" id="GO:0005739">
    <property type="term" value="C:mitochondrion"/>
    <property type="evidence" value="ECO:0007669"/>
    <property type="project" value="TreeGrafter"/>
</dbReference>
<dbReference type="InterPro" id="IPR001085">
    <property type="entry name" value="Ser_HO-MeTrfase"/>
</dbReference>
<dbReference type="InterPro" id="IPR015424">
    <property type="entry name" value="PyrdxlP-dep_Trfase"/>
</dbReference>
<evidence type="ECO:0000256" key="5">
    <source>
        <dbReference type="ARBA" id="ARBA00022563"/>
    </source>
</evidence>
<dbReference type="EC" id="2.1.2.1" evidence="9"/>
<dbReference type="InterPro" id="IPR049943">
    <property type="entry name" value="Ser_HO-MeTrfase-like"/>
</dbReference>
<evidence type="ECO:0000256" key="6">
    <source>
        <dbReference type="ARBA" id="ARBA00022679"/>
    </source>
</evidence>
<dbReference type="Proteomes" id="UP001367508">
    <property type="component" value="Unassembled WGS sequence"/>
</dbReference>
<evidence type="ECO:0000256" key="7">
    <source>
        <dbReference type="ARBA" id="ARBA00022898"/>
    </source>
</evidence>
<name>A0AAN9QAZ4_CANGL</name>
<evidence type="ECO:0000313" key="13">
    <source>
        <dbReference type="Proteomes" id="UP001367508"/>
    </source>
</evidence>
<keyword evidence="5 9" id="KW-0554">One-carbon metabolism</keyword>
<dbReference type="Gene3D" id="3.90.1150.10">
    <property type="entry name" value="Aspartate Aminotransferase, domain 1"/>
    <property type="match status" value="1"/>
</dbReference>
<reference evidence="12 13" key="1">
    <citation type="submission" date="2024-01" db="EMBL/GenBank/DDBJ databases">
        <title>The genomes of 5 underutilized Papilionoideae crops provide insights into root nodulation and disease resistanc.</title>
        <authorList>
            <person name="Jiang F."/>
        </authorList>
    </citation>
    <scope>NUCLEOTIDE SEQUENCE [LARGE SCALE GENOMIC DNA]</scope>
    <source>
        <strain evidence="12">LVBAO_FW01</strain>
        <tissue evidence="12">Leaves</tissue>
    </source>
</reference>
<protein>
    <recommendedName>
        <fullName evidence="9">Serine hydroxymethyltransferase</fullName>
        <ecNumber evidence="9">2.1.2.1</ecNumber>
    </recommendedName>
</protein>
<comment type="catalytic activity">
    <reaction evidence="1 9">
        <text>(6R)-5,10-methylene-5,6,7,8-tetrahydrofolate + glycine + H2O = (6S)-5,6,7,8-tetrahydrofolate + L-serine</text>
        <dbReference type="Rhea" id="RHEA:15481"/>
        <dbReference type="ChEBI" id="CHEBI:15377"/>
        <dbReference type="ChEBI" id="CHEBI:15636"/>
        <dbReference type="ChEBI" id="CHEBI:33384"/>
        <dbReference type="ChEBI" id="CHEBI:57305"/>
        <dbReference type="ChEBI" id="CHEBI:57453"/>
        <dbReference type="EC" id="2.1.2.1"/>
    </reaction>
</comment>
<accession>A0AAN9QAZ4</accession>
<evidence type="ECO:0000256" key="9">
    <source>
        <dbReference type="RuleBase" id="RU000585"/>
    </source>
</evidence>
<dbReference type="PANTHER" id="PTHR11680:SF45">
    <property type="entry name" value="SERINE HYDROXYMETHYLTRANSFERASE"/>
    <property type="match status" value="1"/>
</dbReference>
<dbReference type="NCBIfam" id="NF000586">
    <property type="entry name" value="PRK00011.1"/>
    <property type="match status" value="1"/>
</dbReference>
<dbReference type="Pfam" id="PF00464">
    <property type="entry name" value="SHMT"/>
    <property type="match status" value="1"/>
</dbReference>
<dbReference type="InterPro" id="IPR015422">
    <property type="entry name" value="PyrdxlP-dep_Trfase_small"/>
</dbReference>
<dbReference type="PROSITE" id="PS00096">
    <property type="entry name" value="SHMT"/>
    <property type="match status" value="1"/>
</dbReference>
<dbReference type="HAMAP" id="MF_00051">
    <property type="entry name" value="SHMT"/>
    <property type="match status" value="1"/>
</dbReference>
<dbReference type="InterPro" id="IPR019798">
    <property type="entry name" value="Ser_HO-MeTrfase_PLP_BS"/>
</dbReference>
<evidence type="ECO:0000313" key="12">
    <source>
        <dbReference type="EMBL" id="KAK7328294.1"/>
    </source>
</evidence>
<keyword evidence="6 9" id="KW-0808">Transferase</keyword>
<dbReference type="PANTHER" id="PTHR11680">
    <property type="entry name" value="SERINE HYDROXYMETHYLTRANSFERASE"/>
    <property type="match status" value="1"/>
</dbReference>
<keyword evidence="7 9" id="KW-0663">Pyridoxal phosphate</keyword>